<gene>
    <name evidence="1" type="ORF">BegalDRAFT_0320</name>
</gene>
<dbReference type="RefSeq" id="WP_002683016.1">
    <property type="nucleotide sequence ID" value="NZ_JH600070.1"/>
</dbReference>
<dbReference type="AlphaFoldDB" id="I3CC97"/>
<organism evidence="1 2">
    <name type="scientific">Beggiatoa alba B18LD</name>
    <dbReference type="NCBI Taxonomy" id="395493"/>
    <lineage>
        <taxon>Bacteria</taxon>
        <taxon>Pseudomonadati</taxon>
        <taxon>Pseudomonadota</taxon>
        <taxon>Gammaproteobacteria</taxon>
        <taxon>Thiotrichales</taxon>
        <taxon>Thiotrichaceae</taxon>
        <taxon>Beggiatoa</taxon>
    </lineage>
</organism>
<protein>
    <submittedName>
        <fullName evidence="1">Uncharacterized protein</fullName>
    </submittedName>
</protein>
<proteinExistence type="predicted"/>
<dbReference type="Proteomes" id="UP000005744">
    <property type="component" value="Unassembled WGS sequence"/>
</dbReference>
<evidence type="ECO:0000313" key="1">
    <source>
        <dbReference type="EMBL" id="EIJ41240.1"/>
    </source>
</evidence>
<sequence length="104" mass="12297">MSNPYLATENMMTYCYEMSISHHDFFRTFHQAFNDCLYQKQGNTITRQENNQQLTITLSPETQRRIALICLPVTHITLTFKGYSPRFVHDFIRQFHQAYQRGGG</sequence>
<dbReference type="STRING" id="395493.BegalDRAFT_0320"/>
<name>I3CC97_9GAMM</name>
<keyword evidence="2" id="KW-1185">Reference proteome</keyword>
<reference evidence="1 2" key="1">
    <citation type="submission" date="2011-11" db="EMBL/GenBank/DDBJ databases">
        <title>Improved High-Quality Draft sequence of Beggiatoa alba B18lD.</title>
        <authorList>
            <consortium name="US DOE Joint Genome Institute"/>
            <person name="Lucas S."/>
            <person name="Han J."/>
            <person name="Lapidus A."/>
            <person name="Cheng J.-F."/>
            <person name="Goodwin L."/>
            <person name="Pitluck S."/>
            <person name="Peters L."/>
            <person name="Mikhailova N."/>
            <person name="Held B."/>
            <person name="Detter J.C."/>
            <person name="Han C."/>
            <person name="Tapia R."/>
            <person name="Land M."/>
            <person name="Hauser L."/>
            <person name="Kyrpides N."/>
            <person name="Ivanova N."/>
            <person name="Pagani I."/>
            <person name="Samuel K."/>
            <person name="Teske A."/>
            <person name="Mueller J."/>
            <person name="Woyke T."/>
        </authorList>
    </citation>
    <scope>NUCLEOTIDE SEQUENCE [LARGE SCALE GENOMIC DNA]</scope>
    <source>
        <strain evidence="1 2">B18LD</strain>
    </source>
</reference>
<evidence type="ECO:0000313" key="2">
    <source>
        <dbReference type="Proteomes" id="UP000005744"/>
    </source>
</evidence>
<dbReference type="EMBL" id="JH600070">
    <property type="protein sequence ID" value="EIJ41240.1"/>
    <property type="molecule type" value="Genomic_DNA"/>
</dbReference>
<accession>I3CC97</accession>
<dbReference type="HOGENOM" id="CLU_2244679_0_0_6"/>